<dbReference type="PROSITE" id="PS50013">
    <property type="entry name" value="CHROMO_2"/>
    <property type="match status" value="1"/>
</dbReference>
<protein>
    <recommendedName>
        <fullName evidence="8">Integrase catalytic domain-containing protein</fullName>
    </recommendedName>
</protein>
<dbReference type="SUPFAM" id="SSF54160">
    <property type="entry name" value="Chromo domain-like"/>
    <property type="match status" value="1"/>
</dbReference>
<dbReference type="InterPro" id="IPR000953">
    <property type="entry name" value="Chromo/chromo_shadow_dom"/>
</dbReference>
<evidence type="ECO:0000313" key="6">
    <source>
        <dbReference type="EMBL" id="ODM15559.1"/>
    </source>
</evidence>
<sequence length="373" mass="42607">MISQLQDTPVNPKPMSSYPENTTGLECTNMLSNGPRTATHAAALHRLEKPIKASCILYLSLKDPGKTLAWTSSLTFHRAMGTCNAEEVARLYACNVWKLHGLPQTIVSDQGPQFIAQFWKHLTRRLQITNLLSTAYHPETDGQTERTNAVLEQYLRAYVSYLQDDWSEWLPLADRPARDAEEFARRMELITEFVHTEIISAQARHEEQANQKRQPAHCYQVGQYVWLDSCNIRTLRPQKKLDWKNLGPFHIIEIVSLHAYKLDLPASMRMHPVFNVSLLRPAAGNPVPGQRQELPPPVEVDGLEEWQVEDILDSHWERRGCGGPHLKYTVKWTGYDDPTEEPAAYLEHAQEVIANYHRRYPHKPGPGLDGARP</sequence>
<dbReference type="InterPro" id="IPR016197">
    <property type="entry name" value="Chromo-like_dom_sf"/>
</dbReference>
<feature type="domain" description="Integrase catalytic" evidence="5">
    <location>
        <begin position="72"/>
        <end position="223"/>
    </location>
</feature>
<dbReference type="GO" id="GO:0015074">
    <property type="term" value="P:DNA integration"/>
    <property type="evidence" value="ECO:0007669"/>
    <property type="project" value="InterPro"/>
</dbReference>
<keyword evidence="2" id="KW-0694">RNA-binding</keyword>
<dbReference type="OrthoDB" id="4504104at2759"/>
<dbReference type="InterPro" id="IPR050951">
    <property type="entry name" value="Retrovirus_Pol_polyprotein"/>
</dbReference>
<keyword evidence="7" id="KW-1185">Reference proteome</keyword>
<dbReference type="InterPro" id="IPR001584">
    <property type="entry name" value="Integrase_cat-core"/>
</dbReference>
<dbReference type="STRING" id="573508.A0A1E3B3R2"/>
<dbReference type="Pfam" id="PF00385">
    <property type="entry name" value="Chromo"/>
    <property type="match status" value="1"/>
</dbReference>
<accession>A0A1E3B3R2</accession>
<dbReference type="CDD" id="cd00024">
    <property type="entry name" value="CD_CSD"/>
    <property type="match status" value="1"/>
</dbReference>
<dbReference type="InterPro" id="IPR023780">
    <property type="entry name" value="Chromo_domain"/>
</dbReference>
<evidence type="ECO:0008006" key="8">
    <source>
        <dbReference type="Google" id="ProtNLM"/>
    </source>
</evidence>
<dbReference type="Gene3D" id="3.30.420.10">
    <property type="entry name" value="Ribonuclease H-like superfamily/Ribonuclease H"/>
    <property type="match status" value="1"/>
</dbReference>
<dbReference type="EMBL" id="JXNT01000016">
    <property type="protein sequence ID" value="ODM15559.1"/>
    <property type="molecule type" value="Genomic_DNA"/>
</dbReference>
<dbReference type="Proteomes" id="UP000094569">
    <property type="component" value="Unassembled WGS sequence"/>
</dbReference>
<dbReference type="InterPro" id="IPR012337">
    <property type="entry name" value="RNaseH-like_sf"/>
</dbReference>
<evidence type="ECO:0000313" key="7">
    <source>
        <dbReference type="Proteomes" id="UP000094569"/>
    </source>
</evidence>
<dbReference type="Gene3D" id="2.40.50.40">
    <property type="match status" value="1"/>
</dbReference>
<reference evidence="6 7" key="1">
    <citation type="journal article" date="2016" name="BMC Genomics">
        <title>Comparative genomic and transcriptomic analyses of the Fuzhuan brick tea-fermentation fungus Aspergillus cristatus.</title>
        <authorList>
            <person name="Ge Y."/>
            <person name="Wang Y."/>
            <person name="Liu Y."/>
            <person name="Tan Y."/>
            <person name="Ren X."/>
            <person name="Zhang X."/>
            <person name="Hyde K.D."/>
            <person name="Liu Y."/>
            <person name="Liu Z."/>
        </authorList>
    </citation>
    <scope>NUCLEOTIDE SEQUENCE [LARGE SCALE GENOMIC DNA]</scope>
    <source>
        <strain evidence="6 7">GZAAS20.1005</strain>
    </source>
</reference>
<name>A0A1E3B3R2_ASPCR</name>
<dbReference type="InterPro" id="IPR056924">
    <property type="entry name" value="SH3_Tf2-1"/>
</dbReference>
<dbReference type="GO" id="GO:0005634">
    <property type="term" value="C:nucleus"/>
    <property type="evidence" value="ECO:0007669"/>
    <property type="project" value="UniProtKB-ARBA"/>
</dbReference>
<dbReference type="InterPro" id="IPR036397">
    <property type="entry name" value="RNaseH_sf"/>
</dbReference>
<dbReference type="GO" id="GO:0003723">
    <property type="term" value="F:RNA binding"/>
    <property type="evidence" value="ECO:0007669"/>
    <property type="project" value="UniProtKB-KW"/>
</dbReference>
<gene>
    <name evidence="6" type="ORF">SI65_09162</name>
</gene>
<dbReference type="PROSITE" id="PS50994">
    <property type="entry name" value="INTEGRASE"/>
    <property type="match status" value="1"/>
</dbReference>
<comment type="subunit">
    <text evidence="1">Component of the NuA4 histone acetyltransferase complex.</text>
</comment>
<evidence type="ECO:0000256" key="1">
    <source>
        <dbReference type="ARBA" id="ARBA00011353"/>
    </source>
</evidence>
<dbReference type="PANTHER" id="PTHR37984:SF15">
    <property type="entry name" value="INTEGRASE CATALYTIC DOMAIN-CONTAINING PROTEIN"/>
    <property type="match status" value="1"/>
</dbReference>
<evidence type="ECO:0000256" key="3">
    <source>
        <dbReference type="SAM" id="MobiDB-lite"/>
    </source>
</evidence>
<feature type="region of interest" description="Disordered" evidence="3">
    <location>
        <begin position="1"/>
        <end position="22"/>
    </location>
</feature>
<evidence type="ECO:0000256" key="2">
    <source>
        <dbReference type="ARBA" id="ARBA00022884"/>
    </source>
</evidence>
<dbReference type="AlphaFoldDB" id="A0A1E3B3R2"/>
<feature type="domain" description="Chromo" evidence="4">
    <location>
        <begin position="306"/>
        <end position="368"/>
    </location>
</feature>
<proteinExistence type="predicted"/>
<evidence type="ECO:0000259" key="5">
    <source>
        <dbReference type="PROSITE" id="PS50994"/>
    </source>
</evidence>
<dbReference type="SMART" id="SM00298">
    <property type="entry name" value="CHROMO"/>
    <property type="match status" value="1"/>
</dbReference>
<evidence type="ECO:0000259" key="4">
    <source>
        <dbReference type="PROSITE" id="PS50013"/>
    </source>
</evidence>
<comment type="caution">
    <text evidence="6">The sequence shown here is derived from an EMBL/GenBank/DDBJ whole genome shotgun (WGS) entry which is preliminary data.</text>
</comment>
<dbReference type="GO" id="GO:0006338">
    <property type="term" value="P:chromatin remodeling"/>
    <property type="evidence" value="ECO:0007669"/>
    <property type="project" value="UniProtKB-ARBA"/>
</dbReference>
<organism evidence="6 7">
    <name type="scientific">Aspergillus cristatus</name>
    <name type="common">Chinese Fuzhuan brick tea-fermentation fungus</name>
    <name type="synonym">Eurotium cristatum</name>
    <dbReference type="NCBI Taxonomy" id="573508"/>
    <lineage>
        <taxon>Eukaryota</taxon>
        <taxon>Fungi</taxon>
        <taxon>Dikarya</taxon>
        <taxon>Ascomycota</taxon>
        <taxon>Pezizomycotina</taxon>
        <taxon>Eurotiomycetes</taxon>
        <taxon>Eurotiomycetidae</taxon>
        <taxon>Eurotiales</taxon>
        <taxon>Aspergillaceae</taxon>
        <taxon>Aspergillus</taxon>
        <taxon>Aspergillus subgen. Aspergillus</taxon>
    </lineage>
</organism>
<dbReference type="SUPFAM" id="SSF53098">
    <property type="entry name" value="Ribonuclease H-like"/>
    <property type="match status" value="1"/>
</dbReference>
<dbReference type="VEuPathDB" id="FungiDB:SI65_09162"/>
<dbReference type="PANTHER" id="PTHR37984">
    <property type="entry name" value="PROTEIN CBG26694"/>
    <property type="match status" value="1"/>
</dbReference>
<dbReference type="Pfam" id="PF24626">
    <property type="entry name" value="SH3_Tf2-1"/>
    <property type="match status" value="1"/>
</dbReference>